<proteinExistence type="predicted"/>
<name>A0A975G5V5_9BACT</name>
<dbReference type="EMBL" id="CP073100">
    <property type="protein sequence ID" value="QUE49326.1"/>
    <property type="molecule type" value="Genomic_DNA"/>
</dbReference>
<evidence type="ECO:0000256" key="1">
    <source>
        <dbReference type="SAM" id="Phobius"/>
    </source>
</evidence>
<accession>A0A975G5V5</accession>
<evidence type="ECO:0000313" key="3">
    <source>
        <dbReference type="Proteomes" id="UP000676169"/>
    </source>
</evidence>
<dbReference type="AlphaFoldDB" id="A0A975G5V5"/>
<keyword evidence="3" id="KW-1185">Reference proteome</keyword>
<reference evidence="2" key="1">
    <citation type="submission" date="2021-04" db="EMBL/GenBank/DDBJ databases">
        <title>Luteolibacter sp. 32A isolated from the skin of an Anderson's salamander (Ambystoma andersonii).</title>
        <authorList>
            <person name="Spergser J."/>
            <person name="Busse H.-J."/>
        </authorList>
    </citation>
    <scope>NUCLEOTIDE SEQUENCE</scope>
    <source>
        <strain evidence="2">32A</strain>
    </source>
</reference>
<feature type="transmembrane region" description="Helical" evidence="1">
    <location>
        <begin position="199"/>
        <end position="217"/>
    </location>
</feature>
<dbReference type="Proteomes" id="UP000676169">
    <property type="component" value="Chromosome"/>
</dbReference>
<dbReference type="KEGG" id="lamb:KBB96_10625"/>
<dbReference type="RefSeq" id="WP_211629387.1">
    <property type="nucleotide sequence ID" value="NZ_CP073100.1"/>
</dbReference>
<sequence>MAASLTACRRFLAIVLLWGGVSSALAHQPYESSARARLDGDGVELVITTSLEIAGLLAGEPLADAAVLERMATERVVLYEASADGRKLDPQRVFAAIRNNEAVFSMVYPVERPSGLSFRAVYLNKLPPGYGGSLEVVDAAGHVLGLNPLLKRGEGRDTLDIRTPVPLAERAAPAAAIVSVPTTAPGIPSSTPAQQGPRWLPAVIGIIALVILLVLSLQQFRHS</sequence>
<protein>
    <submittedName>
        <fullName evidence="2">Uncharacterized protein</fullName>
    </submittedName>
</protein>
<keyword evidence="1" id="KW-1133">Transmembrane helix</keyword>
<keyword evidence="1" id="KW-0812">Transmembrane</keyword>
<gene>
    <name evidence="2" type="ORF">KBB96_10625</name>
</gene>
<keyword evidence="1" id="KW-0472">Membrane</keyword>
<evidence type="ECO:0000313" key="2">
    <source>
        <dbReference type="EMBL" id="QUE49326.1"/>
    </source>
</evidence>
<organism evidence="2 3">
    <name type="scientific">Luteolibacter ambystomatis</name>
    <dbReference type="NCBI Taxonomy" id="2824561"/>
    <lineage>
        <taxon>Bacteria</taxon>
        <taxon>Pseudomonadati</taxon>
        <taxon>Verrucomicrobiota</taxon>
        <taxon>Verrucomicrobiia</taxon>
        <taxon>Verrucomicrobiales</taxon>
        <taxon>Verrucomicrobiaceae</taxon>
        <taxon>Luteolibacter</taxon>
    </lineage>
</organism>